<comment type="caution">
    <text evidence="11">The sequence shown here is derived from an EMBL/GenBank/DDBJ whole genome shotgun (WGS) entry which is preliminary data.</text>
</comment>
<evidence type="ECO:0000256" key="1">
    <source>
        <dbReference type="ARBA" id="ARBA00001849"/>
    </source>
</evidence>
<dbReference type="PANTHER" id="PTHR23355">
    <property type="entry name" value="RIBONUCLEASE"/>
    <property type="match status" value="1"/>
</dbReference>
<dbReference type="GO" id="GO:0003723">
    <property type="term" value="F:RNA binding"/>
    <property type="evidence" value="ECO:0007669"/>
    <property type="project" value="UniProtKB-UniRule"/>
</dbReference>
<feature type="compositionally biased region" description="Low complexity" evidence="9">
    <location>
        <begin position="8"/>
        <end position="29"/>
    </location>
</feature>
<dbReference type="Pfam" id="PF17876">
    <property type="entry name" value="CSD2"/>
    <property type="match status" value="1"/>
</dbReference>
<feature type="compositionally biased region" description="Basic and acidic residues" evidence="9">
    <location>
        <begin position="844"/>
        <end position="853"/>
    </location>
</feature>
<organism evidence="11 12">
    <name type="scientific">Hymenobacter ginkgonis</name>
    <dbReference type="NCBI Taxonomy" id="2682976"/>
    <lineage>
        <taxon>Bacteria</taxon>
        <taxon>Pseudomonadati</taxon>
        <taxon>Bacteroidota</taxon>
        <taxon>Cytophagia</taxon>
        <taxon>Cytophagales</taxon>
        <taxon>Hymenobacteraceae</taxon>
        <taxon>Hymenobacter</taxon>
    </lineage>
</organism>
<dbReference type="RefSeq" id="WP_157563930.1">
    <property type="nucleotide sequence ID" value="NZ_WQKZ01000002.1"/>
</dbReference>
<evidence type="ECO:0000256" key="3">
    <source>
        <dbReference type="ARBA" id="ARBA00022490"/>
    </source>
</evidence>
<dbReference type="GO" id="GO:0008859">
    <property type="term" value="F:exoribonuclease II activity"/>
    <property type="evidence" value="ECO:0007669"/>
    <property type="project" value="UniProtKB-UniRule"/>
</dbReference>
<keyword evidence="4 8" id="KW-0540">Nuclease</keyword>
<feature type="region of interest" description="Disordered" evidence="9">
    <location>
        <begin position="795"/>
        <end position="853"/>
    </location>
</feature>
<dbReference type="InterPro" id="IPR022966">
    <property type="entry name" value="RNase_II/R_CS"/>
</dbReference>
<keyword evidence="3 8" id="KW-0963">Cytoplasm</keyword>
<evidence type="ECO:0000256" key="9">
    <source>
        <dbReference type="SAM" id="MobiDB-lite"/>
    </source>
</evidence>
<dbReference type="CDD" id="cd04471">
    <property type="entry name" value="S1_RNase_R"/>
    <property type="match status" value="1"/>
</dbReference>
<dbReference type="GO" id="GO:0006402">
    <property type="term" value="P:mRNA catabolic process"/>
    <property type="evidence" value="ECO:0007669"/>
    <property type="project" value="TreeGrafter"/>
</dbReference>
<dbReference type="PROSITE" id="PS01175">
    <property type="entry name" value="RIBONUCLEASE_II"/>
    <property type="match status" value="1"/>
</dbReference>
<reference evidence="11 12" key="1">
    <citation type="submission" date="2019-12" db="EMBL/GenBank/DDBJ databases">
        <title>Hymenobacter sp. HMF4947 Genome sequencing and assembly.</title>
        <authorList>
            <person name="Kang H."/>
            <person name="Cha I."/>
            <person name="Kim H."/>
            <person name="Joh K."/>
        </authorList>
    </citation>
    <scope>NUCLEOTIDE SEQUENCE [LARGE SCALE GENOMIC DNA]</scope>
    <source>
        <strain evidence="11 12">HMF4947</strain>
    </source>
</reference>
<feature type="compositionally biased region" description="Gly residues" evidence="9">
    <location>
        <begin position="828"/>
        <end position="843"/>
    </location>
</feature>
<comment type="subcellular location">
    <subcellularLocation>
        <location evidence="2 8">Cytoplasm</location>
    </subcellularLocation>
</comment>
<feature type="region of interest" description="Disordered" evidence="9">
    <location>
        <begin position="90"/>
        <end position="125"/>
    </location>
</feature>
<dbReference type="InterPro" id="IPR040476">
    <property type="entry name" value="CSD2"/>
</dbReference>
<feature type="region of interest" description="Disordered" evidence="9">
    <location>
        <begin position="1"/>
        <end position="33"/>
    </location>
</feature>
<dbReference type="PROSITE" id="PS50126">
    <property type="entry name" value="S1"/>
    <property type="match status" value="1"/>
</dbReference>
<evidence type="ECO:0000313" key="11">
    <source>
        <dbReference type="EMBL" id="MVN76239.1"/>
    </source>
</evidence>
<feature type="domain" description="S1 motif" evidence="10">
    <location>
        <begin position="712"/>
        <end position="793"/>
    </location>
</feature>
<evidence type="ECO:0000256" key="8">
    <source>
        <dbReference type="HAMAP-Rule" id="MF_01895"/>
    </source>
</evidence>
<keyword evidence="5 8" id="KW-0378">Hydrolase</keyword>
<dbReference type="InterPro" id="IPR004476">
    <property type="entry name" value="RNase_II/RNase_R"/>
</dbReference>
<proteinExistence type="inferred from homology"/>
<dbReference type="SUPFAM" id="SSF50249">
    <property type="entry name" value="Nucleic acid-binding proteins"/>
    <property type="match status" value="4"/>
</dbReference>
<dbReference type="Gene3D" id="2.40.50.140">
    <property type="entry name" value="Nucleic acid-binding proteins"/>
    <property type="match status" value="3"/>
</dbReference>
<dbReference type="InterPro" id="IPR013223">
    <property type="entry name" value="RNase_B_OB_dom"/>
</dbReference>
<dbReference type="InterPro" id="IPR001900">
    <property type="entry name" value="RNase_II/R"/>
</dbReference>
<dbReference type="Pfam" id="PF08206">
    <property type="entry name" value="OB_RNB"/>
    <property type="match status" value="1"/>
</dbReference>
<dbReference type="Proteomes" id="UP000441336">
    <property type="component" value="Unassembled WGS sequence"/>
</dbReference>
<gene>
    <name evidence="8 11" type="primary">rnr</name>
    <name evidence="11" type="ORF">GO988_07875</name>
</gene>
<dbReference type="InterPro" id="IPR011805">
    <property type="entry name" value="RNase_R"/>
</dbReference>
<dbReference type="InterPro" id="IPR012340">
    <property type="entry name" value="NA-bd_OB-fold"/>
</dbReference>
<dbReference type="GO" id="GO:0005829">
    <property type="term" value="C:cytosol"/>
    <property type="evidence" value="ECO:0007669"/>
    <property type="project" value="TreeGrafter"/>
</dbReference>
<evidence type="ECO:0000256" key="2">
    <source>
        <dbReference type="ARBA" id="ARBA00004496"/>
    </source>
</evidence>
<keyword evidence="7 8" id="KW-0694">RNA-binding</keyword>
<comment type="catalytic activity">
    <reaction evidence="1 8">
        <text>Exonucleolytic cleavage in the 3'- to 5'-direction to yield nucleoside 5'-phosphates.</text>
        <dbReference type="EC" id="3.1.13.1"/>
    </reaction>
</comment>
<evidence type="ECO:0000256" key="7">
    <source>
        <dbReference type="ARBA" id="ARBA00022884"/>
    </source>
</evidence>
<evidence type="ECO:0000256" key="5">
    <source>
        <dbReference type="ARBA" id="ARBA00022801"/>
    </source>
</evidence>
<evidence type="ECO:0000259" key="10">
    <source>
        <dbReference type="PROSITE" id="PS50126"/>
    </source>
</evidence>
<comment type="function">
    <text evidence="8">3'-5' exoribonuclease that releases 5'-nucleoside monophosphates and is involved in maturation of structured RNAs.</text>
</comment>
<keyword evidence="6 8" id="KW-0269">Exonuclease</keyword>
<dbReference type="EMBL" id="WQKZ01000002">
    <property type="protein sequence ID" value="MVN76239.1"/>
    <property type="molecule type" value="Genomic_DNA"/>
</dbReference>
<dbReference type="EC" id="3.1.13.1" evidence="8"/>
<protein>
    <recommendedName>
        <fullName evidence="8">Ribonuclease R</fullName>
        <shortName evidence="8">RNase R</shortName>
        <ecNumber evidence="8">3.1.13.1</ecNumber>
    </recommendedName>
</protein>
<dbReference type="NCBIfam" id="TIGR02063">
    <property type="entry name" value="RNase_R"/>
    <property type="match status" value="1"/>
</dbReference>
<dbReference type="Pfam" id="PF00773">
    <property type="entry name" value="RNB"/>
    <property type="match status" value="1"/>
</dbReference>
<dbReference type="PANTHER" id="PTHR23355:SF9">
    <property type="entry name" value="DIS3-LIKE EXONUCLEASE 2"/>
    <property type="match status" value="1"/>
</dbReference>
<dbReference type="HAMAP" id="MF_01895">
    <property type="entry name" value="RNase_R"/>
    <property type="match status" value="1"/>
</dbReference>
<dbReference type="Pfam" id="PF00575">
    <property type="entry name" value="S1"/>
    <property type="match status" value="1"/>
</dbReference>
<dbReference type="SMART" id="SM00955">
    <property type="entry name" value="RNB"/>
    <property type="match status" value="1"/>
</dbReference>
<dbReference type="AlphaFoldDB" id="A0A7K1TCX7"/>
<comment type="similarity">
    <text evidence="8">Belongs to the RNR ribonuclease family. RNase R subfamily.</text>
</comment>
<sequence length="853" mass="94990">MKNPQDPAAPRAARAKAATSSKATPAASAGLSQDLVYRQFADNPGKVLAYRQLSRRLGITTKAQREELFTHLKDLRQSGSLELLQNDEYRLASPAEQPAPTATAKGRKTTKKATAPTPSASVEPALEEEFGQDPIIHRRRSAGFDYVGDGPDRRPQRDANTVIGTVALATPRFAFVVREDGEGDDIRVFTDQLRYALDGDLVRVRLRGVRDGRLTGDVVEVLKRQRSEVVGRLQVQGSIGFVKPDNRKSYFDVMVPPHELHDSRNGDKVLVRITEFPDHDAQGRNPVGTIVRNFGAAGQNEAEINAIMAEFGLPFEFPSAVEEEADAIPTTITKEEIAKRRDFRDILTFTIDPADAKDFDDALSLRTLENGHYEVGVHIADVTHYVRLGTELEREGKSRATSVYLVDRVIPMLPENLSNGLCSLRPNEDKLTFSAVFELDEKGKLHESWFGKTVIHSDRRFSYEEAQERIETGEGDYAAEVNLLNSLAKKLSAERFRKGAISFETQEVKFKLGEDGKPLGVYVKERKDAHKLIEEFMLLANKRVAEYVFGLKKTKPRFTMVYRTHDAPDPDRLENFALFAQKFGHKLNLSNPKKVSTELNKLSTEVVGKPEQNVIQGLAIRSMSKAIYTTEPLGHFGLAFAHYSHFTSPIRRYPDMMAHRLLEYYLNGGKNVANEPVEEACKHSSAREKLAANAERASIKYKQVEYIGSHIGEEFTGVVSGLTERGIYVEIEANKCEGMIRISDIPGDTFELDKENYRIVGRGSKRIIQFGDELQVIVTSANLLDRTIDMELVDNRPEHVKQRERAEREAGRGGRGRSDRGGDRSGKSSGGGYKGSGGKSGGRGGREGGKSRR</sequence>
<dbReference type="InterPro" id="IPR050180">
    <property type="entry name" value="RNR_Ribonuclease"/>
</dbReference>
<dbReference type="SMART" id="SM00316">
    <property type="entry name" value="S1"/>
    <property type="match status" value="1"/>
</dbReference>
<dbReference type="InterPro" id="IPR003029">
    <property type="entry name" value="S1_domain"/>
</dbReference>
<evidence type="ECO:0000313" key="12">
    <source>
        <dbReference type="Proteomes" id="UP000441336"/>
    </source>
</evidence>
<evidence type="ECO:0000256" key="6">
    <source>
        <dbReference type="ARBA" id="ARBA00022839"/>
    </source>
</evidence>
<evidence type="ECO:0000256" key="4">
    <source>
        <dbReference type="ARBA" id="ARBA00022722"/>
    </source>
</evidence>
<accession>A0A7K1TCX7</accession>
<dbReference type="NCBIfam" id="TIGR00358">
    <property type="entry name" value="3_prime_RNase"/>
    <property type="match status" value="1"/>
</dbReference>
<feature type="compositionally biased region" description="Basic and acidic residues" evidence="9">
    <location>
        <begin position="795"/>
        <end position="826"/>
    </location>
</feature>
<name>A0A7K1TCX7_9BACT</name>
<keyword evidence="12" id="KW-1185">Reference proteome</keyword>